<feature type="compositionally biased region" description="Pro residues" evidence="1">
    <location>
        <begin position="23"/>
        <end position="32"/>
    </location>
</feature>
<evidence type="ECO:0000313" key="3">
    <source>
        <dbReference type="Proteomes" id="UP001153365"/>
    </source>
</evidence>
<evidence type="ECO:0000313" key="2">
    <source>
        <dbReference type="EMBL" id="CAH7672097.1"/>
    </source>
</evidence>
<dbReference type="AlphaFoldDB" id="A0AAV0ATL2"/>
<evidence type="ECO:0000256" key="1">
    <source>
        <dbReference type="SAM" id="MobiDB-lite"/>
    </source>
</evidence>
<name>A0AAV0ATL2_PHAPC</name>
<gene>
    <name evidence="2" type="ORF">PPACK8108_LOCUS6879</name>
</gene>
<comment type="caution">
    <text evidence="2">The sequence shown here is derived from an EMBL/GenBank/DDBJ whole genome shotgun (WGS) entry which is preliminary data.</text>
</comment>
<protein>
    <submittedName>
        <fullName evidence="2">Uncharacterized protein</fullName>
    </submittedName>
</protein>
<organism evidence="2 3">
    <name type="scientific">Phakopsora pachyrhizi</name>
    <name type="common">Asian soybean rust disease fungus</name>
    <dbReference type="NCBI Taxonomy" id="170000"/>
    <lineage>
        <taxon>Eukaryota</taxon>
        <taxon>Fungi</taxon>
        <taxon>Dikarya</taxon>
        <taxon>Basidiomycota</taxon>
        <taxon>Pucciniomycotina</taxon>
        <taxon>Pucciniomycetes</taxon>
        <taxon>Pucciniales</taxon>
        <taxon>Phakopsoraceae</taxon>
        <taxon>Phakopsora</taxon>
    </lineage>
</organism>
<accession>A0AAV0ATL2</accession>
<keyword evidence="3" id="KW-1185">Reference proteome</keyword>
<dbReference type="Proteomes" id="UP001153365">
    <property type="component" value="Unassembled WGS sequence"/>
</dbReference>
<proteinExistence type="predicted"/>
<sequence>MPRPRRNSLPAPFSPISSLPSNIGPPPSPHSGPSPALSEFNTESDDWMDGTNGFTAQNAKPAGSSRGPLVWCNPTIKAYGYEHPIARTPTEDMDSGVSSKGKSRLMVAVGIPSEQIVRAPRTSGGLAGIIEDAQEDLRNEVEPAIQKRKECMREVIDLEDQSQGTRSPSGERIRALPRTFDHPSEDVLEFENDKERARRLLVNTHRLLGAHVGKMVKGASNHRYSKFVQRGWEMDGLLTHAIKQLSDWYETLEVESYEGFEWDDSQGKRKAKDSP</sequence>
<reference evidence="2" key="1">
    <citation type="submission" date="2022-06" db="EMBL/GenBank/DDBJ databases">
        <authorList>
            <consortium name="SYNGENTA / RWTH Aachen University"/>
        </authorList>
    </citation>
    <scope>NUCLEOTIDE SEQUENCE</scope>
</reference>
<dbReference type="EMBL" id="CALTRL010001319">
    <property type="protein sequence ID" value="CAH7672097.1"/>
    <property type="molecule type" value="Genomic_DNA"/>
</dbReference>
<feature type="region of interest" description="Disordered" evidence="1">
    <location>
        <begin position="1"/>
        <end position="65"/>
    </location>
</feature>